<dbReference type="Proteomes" id="UP000028653">
    <property type="component" value="Unassembled WGS sequence"/>
</dbReference>
<dbReference type="eggNOG" id="COG3673">
    <property type="taxonomic scope" value="Bacteria"/>
</dbReference>
<comment type="caution">
    <text evidence="2">The sequence shown here is derived from an EMBL/GenBank/DDBJ whole genome shotgun (WGS) entry which is preliminary data.</text>
</comment>
<dbReference type="STRING" id="1006004.GBAG_0225"/>
<dbReference type="PANTHER" id="PTHR33840">
    <property type="match status" value="1"/>
</dbReference>
<dbReference type="OrthoDB" id="4378831at2"/>
<sequence length="404" mass="45142">MSKNIIFCADGTWSAPGVEEQADDEAAASNVYQLFVDLKGAVDQQSLLLANEQEKTLTDNSGNVLQVAKYIHGMGDPHNGLVKSLGGAFGASLIIPIIRGYTFISRHWQPGDRIYIVGFSHGAYTARMLAEMIVDRGLLNRDRLHLNVRNKEEAWRFGSSIWAQYLAHGPDMSPSILGSVLRELPGFFCDSVDPTCITRPASIEAVAVWETVGQMGIPKYFNDKRYDIFRFHSTELHSRVKYGLQAIAIDEQRVDLTPVLWDNRDRILQVMFPGIHHDVGGYYSGTDEDRCLSNGAYLWMHDALDDLGIHLARGEVVSDALGPMHCEWYPPTRYLRIMPRQLPAPVSSSMMVHQSVIERLNGGKSLLQQSAVSGEWQTGPYVPHPLLDYQHAANVIPINWAIAR</sequence>
<gene>
    <name evidence="2" type="ORF">GBAG_0225</name>
</gene>
<dbReference type="SUPFAM" id="SSF53474">
    <property type="entry name" value="alpha/beta-Hydrolases"/>
    <property type="match status" value="1"/>
</dbReference>
<protein>
    <recommendedName>
        <fullName evidence="1">T6SS Phospholipase effector Tle1-like catalytic domain-containing protein</fullName>
    </recommendedName>
</protein>
<keyword evidence="3" id="KW-1185">Reference proteome</keyword>
<dbReference type="Pfam" id="PF09994">
    <property type="entry name" value="T6SS_Tle1-like_cat"/>
    <property type="match status" value="1"/>
</dbReference>
<evidence type="ECO:0000313" key="3">
    <source>
        <dbReference type="Proteomes" id="UP000028653"/>
    </source>
</evidence>
<name>A0A085GLV0_9ENTR</name>
<feature type="domain" description="T6SS Phospholipase effector Tle1-like catalytic" evidence="1">
    <location>
        <begin position="3"/>
        <end position="302"/>
    </location>
</feature>
<dbReference type="RefSeq" id="WP_051873610.1">
    <property type="nucleotide sequence ID" value="NZ_JMPI01000006.1"/>
</dbReference>
<dbReference type="EMBL" id="JMPI01000006">
    <property type="protein sequence ID" value="KFC84695.1"/>
    <property type="molecule type" value="Genomic_DNA"/>
</dbReference>
<evidence type="ECO:0000259" key="1">
    <source>
        <dbReference type="Pfam" id="PF09994"/>
    </source>
</evidence>
<reference evidence="2 3" key="1">
    <citation type="submission" date="2014-05" db="EMBL/GenBank/DDBJ databases">
        <title>ATOL: Assembling a taxonomically balanced genome-scale reconstruction of the evolutionary history of the Enterobacteriaceae.</title>
        <authorList>
            <person name="Plunkett G.III."/>
            <person name="Neeno-Eckwall E.C."/>
            <person name="Glasner J.D."/>
            <person name="Perna N.T."/>
        </authorList>
    </citation>
    <scope>NUCLEOTIDE SEQUENCE [LARGE SCALE GENOMIC DNA]</scope>
    <source>
        <strain evidence="2 3">ATCC 33320</strain>
    </source>
</reference>
<evidence type="ECO:0000313" key="2">
    <source>
        <dbReference type="EMBL" id="KFC84695.1"/>
    </source>
</evidence>
<dbReference type="InterPro" id="IPR018712">
    <property type="entry name" value="Tle1-like_cat"/>
</dbReference>
<dbReference type="PANTHER" id="PTHR33840:SF1">
    <property type="entry name" value="TLE1 PHOSPHOLIPASE DOMAIN-CONTAINING PROTEIN"/>
    <property type="match status" value="1"/>
</dbReference>
<accession>A0A085GLV0</accession>
<dbReference type="InterPro" id="IPR029058">
    <property type="entry name" value="AB_hydrolase_fold"/>
</dbReference>
<proteinExistence type="predicted"/>
<organism evidence="2 3">
    <name type="scientific">Buttiauxella agrestis ATCC 33320</name>
    <dbReference type="NCBI Taxonomy" id="1006004"/>
    <lineage>
        <taxon>Bacteria</taxon>
        <taxon>Pseudomonadati</taxon>
        <taxon>Pseudomonadota</taxon>
        <taxon>Gammaproteobacteria</taxon>
        <taxon>Enterobacterales</taxon>
        <taxon>Enterobacteriaceae</taxon>
        <taxon>Buttiauxella</taxon>
    </lineage>
</organism>
<dbReference type="AlphaFoldDB" id="A0A085GLV0"/>